<dbReference type="InterPro" id="IPR017871">
    <property type="entry name" value="ABC_transporter-like_CS"/>
</dbReference>
<feature type="domain" description="ABC transmembrane type-1" evidence="9">
    <location>
        <begin position="26"/>
        <end position="275"/>
    </location>
</feature>
<organism evidence="10 11">
    <name type="scientific">Caulobacter segnis</name>
    <dbReference type="NCBI Taxonomy" id="88688"/>
    <lineage>
        <taxon>Bacteria</taxon>
        <taxon>Pseudomonadati</taxon>
        <taxon>Pseudomonadota</taxon>
        <taxon>Alphaproteobacteria</taxon>
        <taxon>Caulobacterales</taxon>
        <taxon>Caulobacteraceae</taxon>
        <taxon>Caulobacter</taxon>
    </lineage>
</organism>
<accession>A0A2W5UZH0</accession>
<feature type="domain" description="ABC transporter" evidence="8">
    <location>
        <begin position="314"/>
        <end position="535"/>
    </location>
</feature>
<dbReference type="SUPFAM" id="SSF90123">
    <property type="entry name" value="ABC transporter transmembrane region"/>
    <property type="match status" value="1"/>
</dbReference>
<sequence length="536" mass="54468">MKKTVSTPLDTLIREQKRVHAGNLRLAILSAVVVGAASTLLLGLSGWFIVASAAAGAAGLAAAHAFNMLLPSAGIRLLAILRTAARYGERLAGHAAALRALAAIRPAVFASLAAAPPQESLALSRGEASARLVQDVDAVETRFVRLSAPWSAGAGLGAGLFLTAFAGWLPSLFILTAAAAAILSARALARRYSAPARADVQAKVGALKDSAAALVSAAAELRAYGLEAWAGETLNQRAADLDAARLAAARAQGLVLASQAAILGAAVAAAMAAAAPAGAPLAALAGLAAAMSVEALAGLANAFDQDGAATAARERLNALLRHAPRPAAAALAETPALRVLDQALEPGERLAIVGPSGCGKTTLVETLLGLRGTPAPLPRAAFAWLPQDAGLIAGTVRENMRLAAPQASDAILWEALEDAGLADRVRAAPGGLSAYLGDDGERLSGGERRRLALARAYVRNAPWLLLDEPTEGLDAATEARVVEGLARRLARTGQGLVLISHRPAPTRLCGRVLRLGEATGHEKGPADKPPGLVTAP</sequence>
<feature type="transmembrane region" description="Helical" evidence="7">
    <location>
        <begin position="91"/>
        <end position="115"/>
    </location>
</feature>
<dbReference type="PROSITE" id="PS50929">
    <property type="entry name" value="ABC_TM1F"/>
    <property type="match status" value="1"/>
</dbReference>
<evidence type="ECO:0000256" key="3">
    <source>
        <dbReference type="ARBA" id="ARBA00022741"/>
    </source>
</evidence>
<dbReference type="PANTHER" id="PTHR24221">
    <property type="entry name" value="ATP-BINDING CASSETTE SUB-FAMILY B"/>
    <property type="match status" value="1"/>
</dbReference>
<dbReference type="Proteomes" id="UP000249393">
    <property type="component" value="Unassembled WGS sequence"/>
</dbReference>
<evidence type="ECO:0000256" key="5">
    <source>
        <dbReference type="ARBA" id="ARBA00022989"/>
    </source>
</evidence>
<dbReference type="Gene3D" id="3.40.50.300">
    <property type="entry name" value="P-loop containing nucleotide triphosphate hydrolases"/>
    <property type="match status" value="1"/>
</dbReference>
<keyword evidence="5 7" id="KW-1133">Transmembrane helix</keyword>
<evidence type="ECO:0000313" key="10">
    <source>
        <dbReference type="EMBL" id="PZR32402.1"/>
    </source>
</evidence>
<keyword evidence="3" id="KW-0547">Nucleotide-binding</keyword>
<dbReference type="InterPro" id="IPR036640">
    <property type="entry name" value="ABC1_TM_sf"/>
</dbReference>
<evidence type="ECO:0000256" key="2">
    <source>
        <dbReference type="ARBA" id="ARBA00022692"/>
    </source>
</evidence>
<gene>
    <name evidence="10" type="ORF">DI526_16655</name>
</gene>
<keyword evidence="2 7" id="KW-0812">Transmembrane</keyword>
<evidence type="ECO:0000259" key="8">
    <source>
        <dbReference type="PROSITE" id="PS50893"/>
    </source>
</evidence>
<dbReference type="EMBL" id="QFQZ01000061">
    <property type="protein sequence ID" value="PZR32402.1"/>
    <property type="molecule type" value="Genomic_DNA"/>
</dbReference>
<comment type="caution">
    <text evidence="10">The sequence shown here is derived from an EMBL/GenBank/DDBJ whole genome shotgun (WGS) entry which is preliminary data.</text>
</comment>
<dbReference type="InterPro" id="IPR003593">
    <property type="entry name" value="AAA+_ATPase"/>
</dbReference>
<dbReference type="GO" id="GO:0140359">
    <property type="term" value="F:ABC-type transporter activity"/>
    <property type="evidence" value="ECO:0007669"/>
    <property type="project" value="InterPro"/>
</dbReference>
<dbReference type="InterPro" id="IPR011527">
    <property type="entry name" value="ABC1_TM_dom"/>
</dbReference>
<dbReference type="InterPro" id="IPR039421">
    <property type="entry name" value="Type_1_exporter"/>
</dbReference>
<feature type="transmembrane region" description="Helical" evidence="7">
    <location>
        <begin position="21"/>
        <end position="41"/>
    </location>
</feature>
<feature type="transmembrane region" description="Helical" evidence="7">
    <location>
        <begin position="254"/>
        <end position="275"/>
    </location>
</feature>
<keyword evidence="4 10" id="KW-0067">ATP-binding</keyword>
<protein>
    <submittedName>
        <fullName evidence="10">ABC transporter ATP-binding protein</fullName>
    </submittedName>
</protein>
<dbReference type="GO" id="GO:0016887">
    <property type="term" value="F:ATP hydrolysis activity"/>
    <property type="evidence" value="ECO:0007669"/>
    <property type="project" value="InterPro"/>
</dbReference>
<proteinExistence type="predicted"/>
<dbReference type="AlphaFoldDB" id="A0A2W5UZH0"/>
<dbReference type="PANTHER" id="PTHR24221:SF654">
    <property type="entry name" value="ATP-BINDING CASSETTE SUB-FAMILY B MEMBER 6"/>
    <property type="match status" value="1"/>
</dbReference>
<dbReference type="RefSeq" id="WP_304280474.1">
    <property type="nucleotide sequence ID" value="NZ_QFQZ01000061.1"/>
</dbReference>
<evidence type="ECO:0000313" key="11">
    <source>
        <dbReference type="Proteomes" id="UP000249393"/>
    </source>
</evidence>
<dbReference type="GO" id="GO:0005886">
    <property type="term" value="C:plasma membrane"/>
    <property type="evidence" value="ECO:0007669"/>
    <property type="project" value="UniProtKB-SubCell"/>
</dbReference>
<comment type="subcellular location">
    <subcellularLocation>
        <location evidence="1">Cell membrane</location>
        <topology evidence="1">Multi-pass membrane protein</topology>
    </subcellularLocation>
</comment>
<evidence type="ECO:0000259" key="9">
    <source>
        <dbReference type="PROSITE" id="PS50929"/>
    </source>
</evidence>
<evidence type="ECO:0000256" key="4">
    <source>
        <dbReference type="ARBA" id="ARBA00022840"/>
    </source>
</evidence>
<evidence type="ECO:0000256" key="6">
    <source>
        <dbReference type="ARBA" id="ARBA00023136"/>
    </source>
</evidence>
<keyword evidence="6 7" id="KW-0472">Membrane</keyword>
<evidence type="ECO:0000256" key="7">
    <source>
        <dbReference type="SAM" id="Phobius"/>
    </source>
</evidence>
<dbReference type="SMART" id="SM00382">
    <property type="entry name" value="AAA"/>
    <property type="match status" value="1"/>
</dbReference>
<dbReference type="InterPro" id="IPR027417">
    <property type="entry name" value="P-loop_NTPase"/>
</dbReference>
<evidence type="ECO:0000256" key="1">
    <source>
        <dbReference type="ARBA" id="ARBA00004651"/>
    </source>
</evidence>
<dbReference type="InterPro" id="IPR003439">
    <property type="entry name" value="ABC_transporter-like_ATP-bd"/>
</dbReference>
<dbReference type="Pfam" id="PF00005">
    <property type="entry name" value="ABC_tran"/>
    <property type="match status" value="1"/>
</dbReference>
<name>A0A2W5UZH0_9CAUL</name>
<dbReference type="SUPFAM" id="SSF52540">
    <property type="entry name" value="P-loop containing nucleoside triphosphate hydrolases"/>
    <property type="match status" value="1"/>
</dbReference>
<dbReference type="PROSITE" id="PS00211">
    <property type="entry name" value="ABC_TRANSPORTER_1"/>
    <property type="match status" value="1"/>
</dbReference>
<dbReference type="GO" id="GO:0005524">
    <property type="term" value="F:ATP binding"/>
    <property type="evidence" value="ECO:0007669"/>
    <property type="project" value="UniProtKB-KW"/>
</dbReference>
<dbReference type="PROSITE" id="PS50893">
    <property type="entry name" value="ABC_TRANSPORTER_2"/>
    <property type="match status" value="1"/>
</dbReference>
<dbReference type="GO" id="GO:0034040">
    <property type="term" value="F:ATPase-coupled lipid transmembrane transporter activity"/>
    <property type="evidence" value="ECO:0007669"/>
    <property type="project" value="TreeGrafter"/>
</dbReference>
<feature type="transmembrane region" description="Helical" evidence="7">
    <location>
        <begin position="47"/>
        <end position="70"/>
    </location>
</feature>
<feature type="transmembrane region" description="Helical" evidence="7">
    <location>
        <begin position="156"/>
        <end position="183"/>
    </location>
</feature>
<feature type="transmembrane region" description="Helical" evidence="7">
    <location>
        <begin position="281"/>
        <end position="303"/>
    </location>
</feature>
<dbReference type="Gene3D" id="1.20.1560.10">
    <property type="entry name" value="ABC transporter type 1, transmembrane domain"/>
    <property type="match status" value="1"/>
</dbReference>
<reference evidence="10 11" key="1">
    <citation type="submission" date="2017-08" db="EMBL/GenBank/DDBJ databases">
        <title>Infants hospitalized years apart are colonized by the same room-sourced microbial strains.</title>
        <authorList>
            <person name="Brooks B."/>
            <person name="Olm M.R."/>
            <person name="Firek B.A."/>
            <person name="Baker R."/>
            <person name="Thomas B.C."/>
            <person name="Morowitz M.J."/>
            <person name="Banfield J.F."/>
        </authorList>
    </citation>
    <scope>NUCLEOTIDE SEQUENCE [LARGE SCALE GENOMIC DNA]</scope>
    <source>
        <strain evidence="10">S2_003_000_R2_4</strain>
    </source>
</reference>